<gene>
    <name evidence="2" type="ORF">BCV70DRAFT_53867</name>
</gene>
<dbReference type="InParanoid" id="A0A317XUG7"/>
<reference evidence="2 3" key="1">
    <citation type="journal article" date="2018" name="Mol. Biol. Evol.">
        <title>Broad Genomic Sampling Reveals a Smut Pathogenic Ancestry of the Fungal Clade Ustilaginomycotina.</title>
        <authorList>
            <person name="Kijpornyongpan T."/>
            <person name="Mondo S.J."/>
            <person name="Barry K."/>
            <person name="Sandor L."/>
            <person name="Lee J."/>
            <person name="Lipzen A."/>
            <person name="Pangilinan J."/>
            <person name="LaButti K."/>
            <person name="Hainaut M."/>
            <person name="Henrissat B."/>
            <person name="Grigoriev I.V."/>
            <person name="Spatafora J.W."/>
            <person name="Aime M.C."/>
        </authorList>
    </citation>
    <scope>NUCLEOTIDE SEQUENCE [LARGE SCALE GENOMIC DNA]</scope>
    <source>
        <strain evidence="2 3">MCA 3645</strain>
    </source>
</reference>
<proteinExistence type="predicted"/>
<organism evidence="2 3">
    <name type="scientific">Testicularia cyperi</name>
    <dbReference type="NCBI Taxonomy" id="1882483"/>
    <lineage>
        <taxon>Eukaryota</taxon>
        <taxon>Fungi</taxon>
        <taxon>Dikarya</taxon>
        <taxon>Basidiomycota</taxon>
        <taxon>Ustilaginomycotina</taxon>
        <taxon>Ustilaginomycetes</taxon>
        <taxon>Ustilaginales</taxon>
        <taxon>Anthracoideaceae</taxon>
        <taxon>Testicularia</taxon>
    </lineage>
</organism>
<accession>A0A317XUG7</accession>
<keyword evidence="1" id="KW-0812">Transmembrane</keyword>
<keyword evidence="3" id="KW-1185">Reference proteome</keyword>
<feature type="transmembrane region" description="Helical" evidence="1">
    <location>
        <begin position="20"/>
        <end position="44"/>
    </location>
</feature>
<sequence>MLTALEVDARDKRNLVGAELGLAHVAVRVVGDVGVFLVSVAALLGDTLVNRQVTLLDDAAVGRVASHHVGGGACQGQNNECLDLHFECLFGEGMSTHSFISLLLWGSLHSLFFGLIACVVAREMGSCFLAWRVDDTQVDDSETLLSDYLSAFSTVRLVGTVHSIEATASSVPWCWSPNDQNPLSLFTRCRSELAELDGSSPISTAKPVGTKLHGD</sequence>
<protein>
    <submittedName>
        <fullName evidence="2">Uncharacterized protein</fullName>
    </submittedName>
</protein>
<evidence type="ECO:0000313" key="3">
    <source>
        <dbReference type="Proteomes" id="UP000246740"/>
    </source>
</evidence>
<dbReference type="AlphaFoldDB" id="A0A317XUG7"/>
<keyword evidence="1" id="KW-1133">Transmembrane helix</keyword>
<evidence type="ECO:0000256" key="1">
    <source>
        <dbReference type="SAM" id="Phobius"/>
    </source>
</evidence>
<dbReference type="Proteomes" id="UP000246740">
    <property type="component" value="Unassembled WGS sequence"/>
</dbReference>
<feature type="transmembrane region" description="Helical" evidence="1">
    <location>
        <begin position="99"/>
        <end position="121"/>
    </location>
</feature>
<evidence type="ECO:0000313" key="2">
    <source>
        <dbReference type="EMBL" id="PWZ01954.1"/>
    </source>
</evidence>
<keyword evidence="1" id="KW-0472">Membrane</keyword>
<dbReference type="EMBL" id="KZ819189">
    <property type="protein sequence ID" value="PWZ01954.1"/>
    <property type="molecule type" value="Genomic_DNA"/>
</dbReference>
<name>A0A317XUG7_9BASI</name>